<evidence type="ECO:0000313" key="2">
    <source>
        <dbReference type="EMBL" id="GAA0738941.1"/>
    </source>
</evidence>
<evidence type="ECO:0000313" key="3">
    <source>
        <dbReference type="Proteomes" id="UP001501510"/>
    </source>
</evidence>
<feature type="transmembrane region" description="Helical" evidence="1">
    <location>
        <begin position="61"/>
        <end position="80"/>
    </location>
</feature>
<protein>
    <submittedName>
        <fullName evidence="2">Membrane protein</fullName>
    </submittedName>
</protein>
<feature type="transmembrane region" description="Helical" evidence="1">
    <location>
        <begin position="29"/>
        <end position="49"/>
    </location>
</feature>
<evidence type="ECO:0000256" key="1">
    <source>
        <dbReference type="SAM" id="Phobius"/>
    </source>
</evidence>
<dbReference type="CDD" id="cd21416">
    <property type="entry name" value="HDC_protein"/>
    <property type="match status" value="1"/>
</dbReference>
<dbReference type="InterPro" id="IPR049576">
    <property type="entry name" value="HDC-like"/>
</dbReference>
<dbReference type="RefSeq" id="WP_343760754.1">
    <property type="nucleotide sequence ID" value="NZ_BAAACG010000008.1"/>
</dbReference>
<organism evidence="2 3">
    <name type="scientific">Clostridium oceanicum</name>
    <dbReference type="NCBI Taxonomy" id="1543"/>
    <lineage>
        <taxon>Bacteria</taxon>
        <taxon>Bacillati</taxon>
        <taxon>Bacillota</taxon>
        <taxon>Clostridia</taxon>
        <taxon>Eubacteriales</taxon>
        <taxon>Clostridiaceae</taxon>
        <taxon>Clostridium</taxon>
    </lineage>
</organism>
<sequence>MNFSLIASFAIILLVLTIGEIISMKTKAFVPSVFVSAVLFLVGFWTFFPKDLIARGSFAKPIVYVSMYLILVHMGTLMSLKELLSQWKTVLISLGGVLGICLMTLTIGKAFFGWKAVVAGTPPLTGGIVASILMAETAAKKGLPTVALLATCMYIMQGFIGYPISAICLKKEAKRVLIDFKNQKSSPSKSFSIKNNTKKKLIPPLPKQFQTPYMILLKLGLVAWIACKIAPIVHINDFVVCLILGVIGCELGFLEEQSLNKANAFGFIMTVVMAFIFANLSQATPAMLGKIAIPLFGIIILGVIGMYIVSVILGKIFGFSKEMAFVCTLTALYGFPANYILTHEAIESICKNDEEKQYAIDIILPKMLVAGFTTVTIASVIIAGFFVKLL</sequence>
<keyword evidence="1" id="KW-0812">Transmembrane</keyword>
<name>A0ABN1JG44_9CLOT</name>
<keyword evidence="1" id="KW-0472">Membrane</keyword>
<feature type="transmembrane region" description="Helical" evidence="1">
    <location>
        <begin position="146"/>
        <end position="169"/>
    </location>
</feature>
<dbReference type="EMBL" id="BAAACG010000008">
    <property type="protein sequence ID" value="GAA0738941.1"/>
    <property type="molecule type" value="Genomic_DNA"/>
</dbReference>
<keyword evidence="3" id="KW-1185">Reference proteome</keyword>
<reference evidence="2 3" key="1">
    <citation type="journal article" date="2019" name="Int. J. Syst. Evol. Microbiol.">
        <title>The Global Catalogue of Microorganisms (GCM) 10K type strain sequencing project: providing services to taxonomists for standard genome sequencing and annotation.</title>
        <authorList>
            <consortium name="The Broad Institute Genomics Platform"/>
            <consortium name="The Broad Institute Genome Sequencing Center for Infectious Disease"/>
            <person name="Wu L."/>
            <person name="Ma J."/>
        </authorList>
    </citation>
    <scope>NUCLEOTIDE SEQUENCE [LARGE SCALE GENOMIC DNA]</scope>
    <source>
        <strain evidence="2 3">JCM 1407</strain>
    </source>
</reference>
<comment type="caution">
    <text evidence="2">The sequence shown here is derived from an EMBL/GenBank/DDBJ whole genome shotgun (WGS) entry which is preliminary data.</text>
</comment>
<keyword evidence="1" id="KW-1133">Transmembrane helix</keyword>
<feature type="transmembrane region" description="Helical" evidence="1">
    <location>
        <begin position="323"/>
        <end position="341"/>
    </location>
</feature>
<gene>
    <name evidence="2" type="ORF">GCM10008906_17060</name>
</gene>
<feature type="transmembrane region" description="Helical" evidence="1">
    <location>
        <begin position="86"/>
        <end position="105"/>
    </location>
</feature>
<proteinExistence type="predicted"/>
<feature type="transmembrane region" description="Helical" evidence="1">
    <location>
        <begin position="292"/>
        <end position="317"/>
    </location>
</feature>
<dbReference type="Proteomes" id="UP001501510">
    <property type="component" value="Unassembled WGS sequence"/>
</dbReference>
<feature type="transmembrane region" description="Helical" evidence="1">
    <location>
        <begin position="221"/>
        <end position="247"/>
    </location>
</feature>
<accession>A0ABN1JG44</accession>
<feature type="transmembrane region" description="Helical" evidence="1">
    <location>
        <begin position="112"/>
        <end position="134"/>
    </location>
</feature>
<feature type="transmembrane region" description="Helical" evidence="1">
    <location>
        <begin position="262"/>
        <end position="280"/>
    </location>
</feature>
<feature type="transmembrane region" description="Helical" evidence="1">
    <location>
        <begin position="362"/>
        <end position="387"/>
    </location>
</feature>